<organism evidence="19 20">
    <name type="scientific">Aureococcus anophagefferens</name>
    <name type="common">Harmful bloom alga</name>
    <dbReference type="NCBI Taxonomy" id="44056"/>
    <lineage>
        <taxon>Eukaryota</taxon>
        <taxon>Sar</taxon>
        <taxon>Stramenopiles</taxon>
        <taxon>Ochrophyta</taxon>
        <taxon>Pelagophyceae</taxon>
        <taxon>Pelagomonadales</taxon>
        <taxon>Pelagomonadaceae</taxon>
        <taxon>Aureococcus</taxon>
    </lineage>
</organism>
<dbReference type="PANTHER" id="PTHR24353">
    <property type="entry name" value="CYCLIC NUCLEOTIDE-DEPENDENT PROTEIN KINASE"/>
    <property type="match status" value="1"/>
</dbReference>
<dbReference type="SUPFAM" id="SSF56112">
    <property type="entry name" value="Protein kinase-like (PK-like)"/>
    <property type="match status" value="1"/>
</dbReference>
<dbReference type="PROSITE" id="PS01032">
    <property type="entry name" value="PPM_1"/>
    <property type="match status" value="1"/>
</dbReference>
<dbReference type="PROSITE" id="PS51746">
    <property type="entry name" value="PPM_2"/>
    <property type="match status" value="1"/>
</dbReference>
<dbReference type="SUPFAM" id="SSF81606">
    <property type="entry name" value="PP2C-like"/>
    <property type="match status" value="1"/>
</dbReference>
<dbReference type="SMART" id="SM00332">
    <property type="entry name" value="PP2Cc"/>
    <property type="match status" value="1"/>
</dbReference>
<dbReference type="Gene3D" id="2.60.120.10">
    <property type="entry name" value="Jelly Rolls"/>
    <property type="match status" value="2"/>
</dbReference>
<dbReference type="Gene3D" id="3.30.200.20">
    <property type="entry name" value="Phosphorylase Kinase, domain 1"/>
    <property type="match status" value="1"/>
</dbReference>
<keyword evidence="3" id="KW-0963">Cytoplasm</keyword>
<dbReference type="Pfam" id="PF00481">
    <property type="entry name" value="PP2C"/>
    <property type="match status" value="1"/>
</dbReference>
<evidence type="ECO:0000256" key="3">
    <source>
        <dbReference type="ARBA" id="ARBA00022490"/>
    </source>
</evidence>
<evidence type="ECO:0000256" key="4">
    <source>
        <dbReference type="ARBA" id="ARBA00022527"/>
    </source>
</evidence>
<evidence type="ECO:0000256" key="9">
    <source>
        <dbReference type="ARBA" id="ARBA00022801"/>
    </source>
</evidence>
<evidence type="ECO:0000259" key="16">
    <source>
        <dbReference type="PROSITE" id="PS50011"/>
    </source>
</evidence>
<dbReference type="EMBL" id="JBBJCI010000299">
    <property type="protein sequence ID" value="KAK7234976.1"/>
    <property type="molecule type" value="Genomic_DNA"/>
</dbReference>
<dbReference type="CDD" id="cd00143">
    <property type="entry name" value="PP2Cc"/>
    <property type="match status" value="1"/>
</dbReference>
<dbReference type="PRINTS" id="PR00103">
    <property type="entry name" value="CAMPKINASE"/>
</dbReference>
<reference evidence="19 20" key="1">
    <citation type="submission" date="2024-03" db="EMBL/GenBank/DDBJ databases">
        <title>Aureococcus anophagefferens CCMP1851 and Kratosvirus quantuckense: Draft genome of a second virus-susceptible host strain in the model system.</title>
        <authorList>
            <person name="Chase E."/>
            <person name="Truchon A.R."/>
            <person name="Schepens W."/>
            <person name="Wilhelm S.W."/>
        </authorList>
    </citation>
    <scope>NUCLEOTIDE SEQUENCE [LARGE SCALE GENOMIC DNA]</scope>
    <source>
        <strain evidence="19 20">CCMP1851</strain>
    </source>
</reference>
<keyword evidence="12 14" id="KW-0904">Protein phosphatase</keyword>
<evidence type="ECO:0000256" key="6">
    <source>
        <dbReference type="ARBA" id="ARBA00022723"/>
    </source>
</evidence>
<keyword evidence="6" id="KW-0479">Metal-binding</keyword>
<evidence type="ECO:0000313" key="19">
    <source>
        <dbReference type="EMBL" id="KAK7234976.1"/>
    </source>
</evidence>
<dbReference type="Pfam" id="PF00069">
    <property type="entry name" value="Pkinase"/>
    <property type="match status" value="1"/>
</dbReference>
<evidence type="ECO:0000313" key="20">
    <source>
        <dbReference type="Proteomes" id="UP001363151"/>
    </source>
</evidence>
<evidence type="ECO:0000256" key="10">
    <source>
        <dbReference type="ARBA" id="ARBA00022840"/>
    </source>
</evidence>
<dbReference type="InterPro" id="IPR000222">
    <property type="entry name" value="PP2C_BS"/>
</dbReference>
<keyword evidence="20" id="KW-1185">Reference proteome</keyword>
<evidence type="ECO:0000256" key="14">
    <source>
        <dbReference type="RuleBase" id="RU003465"/>
    </source>
</evidence>
<dbReference type="SUPFAM" id="SSF51206">
    <property type="entry name" value="cAMP-binding domain-like"/>
    <property type="match status" value="2"/>
</dbReference>
<dbReference type="InterPro" id="IPR000595">
    <property type="entry name" value="cNMP-bd_dom"/>
</dbReference>
<feature type="domain" description="Protein kinase" evidence="16">
    <location>
        <begin position="768"/>
        <end position="1021"/>
    </location>
</feature>
<feature type="domain" description="PPM-type phosphatase" evidence="18">
    <location>
        <begin position="29"/>
        <end position="367"/>
    </location>
</feature>
<keyword evidence="9 14" id="KW-0378">Hydrolase</keyword>
<dbReference type="Gene3D" id="3.60.40.10">
    <property type="entry name" value="PPM-type phosphatase domain"/>
    <property type="match status" value="1"/>
</dbReference>
<dbReference type="Proteomes" id="UP001363151">
    <property type="component" value="Unassembled WGS sequence"/>
</dbReference>
<dbReference type="InterPro" id="IPR036457">
    <property type="entry name" value="PPM-type-like_dom_sf"/>
</dbReference>
<evidence type="ECO:0000256" key="7">
    <source>
        <dbReference type="ARBA" id="ARBA00022741"/>
    </source>
</evidence>
<comment type="subcellular location">
    <subcellularLocation>
        <location evidence="2">Membrane</location>
        <topology evidence="2">Peripheral membrane protein</topology>
    </subcellularLocation>
</comment>
<dbReference type="PROSITE" id="PS50011">
    <property type="entry name" value="PROTEIN_KINASE_DOM"/>
    <property type="match status" value="1"/>
</dbReference>
<dbReference type="Pfam" id="PF00027">
    <property type="entry name" value="cNMP_binding"/>
    <property type="match status" value="2"/>
</dbReference>
<evidence type="ECO:0000256" key="11">
    <source>
        <dbReference type="ARBA" id="ARBA00022842"/>
    </source>
</evidence>
<dbReference type="SMART" id="SM00100">
    <property type="entry name" value="cNMP"/>
    <property type="match status" value="2"/>
</dbReference>
<evidence type="ECO:0000259" key="17">
    <source>
        <dbReference type="PROSITE" id="PS50042"/>
    </source>
</evidence>
<name>A0ABR1FPC6_AURAN</name>
<sequence>MGPCASRGQSAAVGADPSSATATVDNERAVSSKVDRGYYPHQLRKPNQDAWRAGALLVRRSPWHNGAASRYVCASLNRDANAYVLGVFDGHGAEGDLCAQFAARKLVYCLEREITTLLKKQKLSGRVVELYDPTADAPRLEELFERAFKNSNLLMHAASFDTQLSGTTAVCCLVVGTTLIVGNVGDSRAILGYVPEEQGQIAVQALSVDQTPYRRDERERVKQYGARIMTVDQVEGREKLHENWGTRLGDEIDETGDPPRVWNDTLERPGCAFTRSLGDMIAERLGVVADPEIHTHTLRREDKFVVVASDGVFEFITSQAVADMVDRVRTAGGGPLEACRRVVAESYRLWLQYEVRSDDITMVCAFFDDFGGVDVAADGFAPNARAGEPSAQLRATKAKLRALDGGGESTRARAASREDFREVRPVRRVLAKEKRVHLNMSESQKLDPGEVAEFRRKLDTYRKPKTKDEEEKIETMTRSNYLFLNLSADKLAMMISVMQKELFSAGDVIMRAGDEGDKFYLVDTGEYDVIIRDSSQEPQVVHTYRHAGESFGELSLMYGKPRAATIKCVREGVVWTLERLAFRAILMKDKSNSSLIATLSKVEGFKQLSVPQLQRVTDACATETFEPGAYIIKQGDVGDTFYVISEGECVCTKTPKEGGDELELVRLGANAWFGELALLKDEPRAANVKASEKGPVKVVVVSRRIFKEISAEVVTHLDEEHERRVDASEALKSEDGKHYSQFLAQKGGAIEQRVHALDAKRLEMAYAGCPLKTSLAGFFGAYDLALQPTGSRKVSAKWHAIADCSKDGGHKRILNERAVLTSLRDASSLLPHVLATQVDGTFATLVIAENVVGDVHSLLESDFDAGALAFYGACLAEALEYVHGAKILARNVTSEAVLLRADGYPILGDLSLAKRLSPKDDRAYTMCGDVLYFAPEVIAGAGYAYPADFWALGVLLYEMYSGVFPFGTPGQSESVVYAAVSKMEYAVPDGAPPPVAEVFAKLFKREYPRSKAPDLRKLALFADLDAAAVRERRHPAPHAAVCEERRAALAESGGAGDDEADFKRRAAPAEAADVWHFRSY</sequence>
<evidence type="ECO:0000256" key="8">
    <source>
        <dbReference type="ARBA" id="ARBA00022777"/>
    </source>
</evidence>
<protein>
    <recommendedName>
        <fullName evidence="13">cGMP-dependent protein kinase</fullName>
    </recommendedName>
</protein>
<feature type="domain" description="Cyclic nucleotide-binding" evidence="17">
    <location>
        <begin position="604"/>
        <end position="709"/>
    </location>
</feature>
<comment type="caution">
    <text evidence="19">The sequence shown here is derived from an EMBL/GenBank/DDBJ whole genome shotgun (WGS) entry which is preliminary data.</text>
</comment>
<dbReference type="PANTHER" id="PTHR24353:SF37">
    <property type="entry name" value="CAMP-DEPENDENT PROTEIN KINASE CATALYTIC SUBUNIT PRKX"/>
    <property type="match status" value="1"/>
</dbReference>
<keyword evidence="4" id="KW-0723">Serine/threonine-protein kinase</keyword>
<evidence type="ECO:0000256" key="1">
    <source>
        <dbReference type="ARBA" id="ARBA00001946"/>
    </source>
</evidence>
<accession>A0ABR1FPC6</accession>
<keyword evidence="5" id="KW-0808">Transferase</keyword>
<proteinExistence type="inferred from homology"/>
<dbReference type="InterPro" id="IPR018488">
    <property type="entry name" value="cNMP-bd_CS"/>
</dbReference>
<dbReference type="InterPro" id="IPR014710">
    <property type="entry name" value="RmlC-like_jellyroll"/>
</dbReference>
<dbReference type="PROSITE" id="PS50042">
    <property type="entry name" value="CNMP_BINDING_3"/>
    <property type="match status" value="2"/>
</dbReference>
<comment type="cofactor">
    <cofactor evidence="1">
        <name>Mg(2+)</name>
        <dbReference type="ChEBI" id="CHEBI:18420"/>
    </cofactor>
</comment>
<dbReference type="PROSITE" id="PS00888">
    <property type="entry name" value="CNMP_BINDING_1"/>
    <property type="match status" value="1"/>
</dbReference>
<dbReference type="PROSITE" id="PS00889">
    <property type="entry name" value="CNMP_BINDING_2"/>
    <property type="match status" value="2"/>
</dbReference>
<evidence type="ECO:0000256" key="2">
    <source>
        <dbReference type="ARBA" id="ARBA00004170"/>
    </source>
</evidence>
<dbReference type="SMART" id="SM00220">
    <property type="entry name" value="S_TKc"/>
    <property type="match status" value="1"/>
</dbReference>
<evidence type="ECO:0000256" key="13">
    <source>
        <dbReference type="ARBA" id="ARBA00024113"/>
    </source>
</evidence>
<comment type="similarity">
    <text evidence="14">Belongs to the PP2C family.</text>
</comment>
<dbReference type="InterPro" id="IPR001932">
    <property type="entry name" value="PPM-type_phosphatase-like_dom"/>
</dbReference>
<dbReference type="Gene3D" id="1.10.510.10">
    <property type="entry name" value="Transferase(Phosphotransferase) domain 1"/>
    <property type="match status" value="1"/>
</dbReference>
<dbReference type="CDD" id="cd00038">
    <property type="entry name" value="CAP_ED"/>
    <property type="match status" value="2"/>
</dbReference>
<keyword evidence="11" id="KW-0460">Magnesium</keyword>
<evidence type="ECO:0000259" key="18">
    <source>
        <dbReference type="PROSITE" id="PS51746"/>
    </source>
</evidence>
<feature type="domain" description="Cyclic nucleotide-binding" evidence="17">
    <location>
        <begin position="482"/>
        <end position="588"/>
    </location>
</feature>
<gene>
    <name evidence="19" type="ORF">SO694_00141074</name>
</gene>
<evidence type="ECO:0000256" key="5">
    <source>
        <dbReference type="ARBA" id="ARBA00022679"/>
    </source>
</evidence>
<dbReference type="InterPro" id="IPR018490">
    <property type="entry name" value="cNMP-bd_dom_sf"/>
</dbReference>
<dbReference type="InterPro" id="IPR011009">
    <property type="entry name" value="Kinase-like_dom_sf"/>
</dbReference>
<evidence type="ECO:0000256" key="12">
    <source>
        <dbReference type="ARBA" id="ARBA00022912"/>
    </source>
</evidence>
<keyword evidence="10" id="KW-0067">ATP-binding</keyword>
<keyword evidence="7" id="KW-0547">Nucleotide-binding</keyword>
<feature type="region of interest" description="Disordered" evidence="15">
    <location>
        <begin position="1"/>
        <end position="27"/>
    </location>
</feature>
<keyword evidence="8" id="KW-0418">Kinase</keyword>
<evidence type="ECO:0000256" key="15">
    <source>
        <dbReference type="SAM" id="MobiDB-lite"/>
    </source>
</evidence>
<dbReference type="InterPro" id="IPR000719">
    <property type="entry name" value="Prot_kinase_dom"/>
</dbReference>